<dbReference type="InterPro" id="IPR012910">
    <property type="entry name" value="Plug_dom"/>
</dbReference>
<dbReference type="EMBL" id="CP071869">
    <property type="protein sequence ID" value="QTE21330.1"/>
    <property type="molecule type" value="Genomic_DNA"/>
</dbReference>
<name>A0A975H883_9FLAO</name>
<keyword evidence="5 7" id="KW-0472">Membrane</keyword>
<evidence type="ECO:0000256" key="2">
    <source>
        <dbReference type="ARBA" id="ARBA00022448"/>
    </source>
</evidence>
<dbReference type="SUPFAM" id="SSF56935">
    <property type="entry name" value="Porins"/>
    <property type="match status" value="1"/>
</dbReference>
<dbReference type="Pfam" id="PF13715">
    <property type="entry name" value="CarbopepD_reg_2"/>
    <property type="match status" value="1"/>
</dbReference>
<dbReference type="SUPFAM" id="SSF49464">
    <property type="entry name" value="Carboxypeptidase regulatory domain-like"/>
    <property type="match status" value="1"/>
</dbReference>
<evidence type="ECO:0000259" key="8">
    <source>
        <dbReference type="Pfam" id="PF07715"/>
    </source>
</evidence>
<evidence type="ECO:0000256" key="5">
    <source>
        <dbReference type="ARBA" id="ARBA00023136"/>
    </source>
</evidence>
<dbReference type="Gene3D" id="2.170.130.10">
    <property type="entry name" value="TonB-dependent receptor, plug domain"/>
    <property type="match status" value="1"/>
</dbReference>
<dbReference type="InterPro" id="IPR039426">
    <property type="entry name" value="TonB-dep_rcpt-like"/>
</dbReference>
<dbReference type="InterPro" id="IPR037066">
    <property type="entry name" value="Plug_dom_sf"/>
</dbReference>
<proteinExistence type="inferred from homology"/>
<dbReference type="GO" id="GO:0009279">
    <property type="term" value="C:cell outer membrane"/>
    <property type="evidence" value="ECO:0007669"/>
    <property type="project" value="UniProtKB-SubCell"/>
</dbReference>
<dbReference type="InterPro" id="IPR023996">
    <property type="entry name" value="TonB-dep_OMP_SusC/RagA"/>
</dbReference>
<dbReference type="NCBIfam" id="TIGR04056">
    <property type="entry name" value="OMP_RagA_SusC"/>
    <property type="match status" value="1"/>
</dbReference>
<evidence type="ECO:0000313" key="10">
    <source>
        <dbReference type="Proteomes" id="UP000663920"/>
    </source>
</evidence>
<dbReference type="InterPro" id="IPR008969">
    <property type="entry name" value="CarboxyPept-like_regulatory"/>
</dbReference>
<comment type="similarity">
    <text evidence="7">Belongs to the TonB-dependent receptor family.</text>
</comment>
<dbReference type="Proteomes" id="UP000663920">
    <property type="component" value="Chromosome"/>
</dbReference>
<keyword evidence="3 7" id="KW-1134">Transmembrane beta strand</keyword>
<keyword evidence="10" id="KW-1185">Reference proteome</keyword>
<comment type="subcellular location">
    <subcellularLocation>
        <location evidence="1 7">Cell outer membrane</location>
        <topology evidence="1 7">Multi-pass membrane protein</topology>
    </subcellularLocation>
</comment>
<dbReference type="InterPro" id="IPR023997">
    <property type="entry name" value="TonB-dep_OMP_SusC/RagA_CS"/>
</dbReference>
<keyword evidence="4 7" id="KW-0812">Transmembrane</keyword>
<sequence>MEKKRTIKMSGFLSKYTKNLLLIMKRCLILSMLFFSVTAFSYSQKVTLELGEVKLSKALKSLKKLTKVDFFYSDNELNVNRMVVANYKEIDLITAVSKLVGINYKVEKTNDNIVLITPVTILNFKKNIIVKGTVTNTNGDVLPGATVMIKGTKNGTMTDFNGNYSIETDKKATLIFSYIGYLSQEIKVDGKTQINVKLVESASKLDEIVITGVVKRKKESFTGAITTVKGKELKTIGNLNVIESLKTIDPSFVIYENNILGSNPNRLPNIEVRGKTSVSTDNLRDEFGANPNQPLFILDGFESTLRTIIDLDMNRVASITILKDASSTALYGARAANGVIVVETIKPVAGKLQVIYNSDLRVEMPDLTDYNLMNSTQKLKYEKLSGLWNAPSYDIGKQFELDKQYNKTLAEIKRGVNTYWLNEPVRVGTTTSHSLNISGGNKEITFGVGLNYKDLNGVMIGSNRKTWGTNFNLRYRKDKLNVSNNLYINGYDANESPYGSFSNFVTANPYFRKTDTNGNPTKYLDIDGYFRNTITNPLYNATLNTKNNSSNLQITNNLQAILTLSEKFRIQSNFQINKETTILDTFLPPEHTNFIGTDILERGKYTNQKSDRFSYRLNVMASYATVVKDKHSITANLRAEAEETNNNRLGVSAVGFPTGTNGNPAFAFGYQPNSKPVSVNSKFRRINMLASVNYVLDRTYLFDATYRIDGSTVFGSNKKFSPFWAIGAGINLHKAFEMDNHKVSMLKLRGNIGSTGNQGFGNLSSVSIYEFTKDINIFGQGTDLLTLANPNLQWQKTLNTSIGLDAVLFNNRVNATLNAFQKKTDPLVVRIDLPSSTGVFNYPINTGFMNTKGVEAIIRVSPIYKPQEQIVWTLGFTASAVKSVYGGFNNTLKSLNDKAQVSQSLLRYKDGYSPDDLWAVESLGIDPASGKEVFLNSDDSPTYEYNSKNIKVMGNSRPDLEGVISSNLRLKNFTFGVNLRYRFGGDVLNTALFNKVENISLRQRINNQDLRALTDRWIKPGDISSFKSIAQFGSTPISSRFIQEENVIIGESINFGYEFREQQWIKHIGLNRLRLNGYMNEIFRISSIRTERGIDYPFARAISFSINAYF</sequence>
<dbReference type="NCBIfam" id="TIGR04057">
    <property type="entry name" value="SusC_RagA_signa"/>
    <property type="match status" value="1"/>
</dbReference>
<evidence type="ECO:0000256" key="4">
    <source>
        <dbReference type="ARBA" id="ARBA00022692"/>
    </source>
</evidence>
<accession>A0A975H883</accession>
<keyword evidence="2 7" id="KW-0813">Transport</keyword>
<dbReference type="RefSeq" id="WP_208076889.1">
    <property type="nucleotide sequence ID" value="NZ_CP071869.1"/>
</dbReference>
<dbReference type="PROSITE" id="PS52016">
    <property type="entry name" value="TONB_DEPENDENT_REC_3"/>
    <property type="match status" value="1"/>
</dbReference>
<dbReference type="KEGG" id="pcea:J3359_10865"/>
<dbReference type="AlphaFoldDB" id="A0A975H883"/>
<evidence type="ECO:0000256" key="1">
    <source>
        <dbReference type="ARBA" id="ARBA00004571"/>
    </source>
</evidence>
<feature type="domain" description="TonB-dependent receptor plug" evidence="8">
    <location>
        <begin position="218"/>
        <end position="339"/>
    </location>
</feature>
<evidence type="ECO:0000256" key="7">
    <source>
        <dbReference type="PROSITE-ProRule" id="PRU01360"/>
    </source>
</evidence>
<gene>
    <name evidence="9" type="ORF">J3359_10865</name>
</gene>
<evidence type="ECO:0000313" key="9">
    <source>
        <dbReference type="EMBL" id="QTE21330.1"/>
    </source>
</evidence>
<dbReference type="Gene3D" id="2.40.170.20">
    <property type="entry name" value="TonB-dependent receptor, beta-barrel domain"/>
    <property type="match status" value="1"/>
</dbReference>
<dbReference type="Gene3D" id="2.60.40.1120">
    <property type="entry name" value="Carboxypeptidase-like, regulatory domain"/>
    <property type="match status" value="1"/>
</dbReference>
<dbReference type="FunFam" id="2.60.40.1120:FF:000003">
    <property type="entry name" value="Outer membrane protein Omp121"/>
    <property type="match status" value="1"/>
</dbReference>
<reference evidence="9 10" key="1">
    <citation type="submission" date="2021-03" db="EMBL/GenBank/DDBJ databases">
        <title>Complete genome of Polaribacter_sp.SM13.</title>
        <authorList>
            <person name="Jeong S.W."/>
            <person name="Bae J.W."/>
        </authorList>
    </citation>
    <scope>NUCLEOTIDE SEQUENCE [LARGE SCALE GENOMIC DNA]</scope>
    <source>
        <strain evidence="9 10">SM13</strain>
    </source>
</reference>
<organism evidence="9 10">
    <name type="scientific">Polaribacter cellanae</name>
    <dbReference type="NCBI Taxonomy" id="2818493"/>
    <lineage>
        <taxon>Bacteria</taxon>
        <taxon>Pseudomonadati</taxon>
        <taxon>Bacteroidota</taxon>
        <taxon>Flavobacteriia</taxon>
        <taxon>Flavobacteriales</taxon>
        <taxon>Flavobacteriaceae</taxon>
    </lineage>
</organism>
<evidence type="ECO:0000256" key="6">
    <source>
        <dbReference type="ARBA" id="ARBA00023237"/>
    </source>
</evidence>
<keyword evidence="6 7" id="KW-0998">Cell outer membrane</keyword>
<evidence type="ECO:0000256" key="3">
    <source>
        <dbReference type="ARBA" id="ARBA00022452"/>
    </source>
</evidence>
<protein>
    <submittedName>
        <fullName evidence="9">SusC/RagA family TonB-linked outer membrane protein</fullName>
    </submittedName>
</protein>
<dbReference type="Pfam" id="PF07715">
    <property type="entry name" value="Plug"/>
    <property type="match status" value="1"/>
</dbReference>
<dbReference type="InterPro" id="IPR036942">
    <property type="entry name" value="Beta-barrel_TonB_sf"/>
</dbReference>